<dbReference type="PANTHER" id="PTHR45432:SF2">
    <property type="entry name" value="CHAPERONE PROTEIN DNAJ 11, CHLOROPLASTIC"/>
    <property type="match status" value="1"/>
</dbReference>
<evidence type="ECO:0000313" key="3">
    <source>
        <dbReference type="EMBL" id="CBA28274.1"/>
    </source>
</evidence>
<dbReference type="InterPro" id="IPR036869">
    <property type="entry name" value="J_dom_sf"/>
</dbReference>
<dbReference type="PANTHER" id="PTHR45432">
    <property type="entry name" value="CHAPERONE PROTEIN DNAJ 11, CHLOROPLASTIC-LIKE"/>
    <property type="match status" value="1"/>
</dbReference>
<reference evidence="3" key="1">
    <citation type="journal article" date="2010" name="Nature">
        <title>The dynamic genome of Hydra.</title>
        <authorList>
            <person name="Chapman J.A."/>
            <person name="Kirkness E.F."/>
            <person name="Simakov O."/>
            <person name="Hampson S.E."/>
            <person name="Mitros T."/>
            <person name="Weinmaier T."/>
            <person name="Rattei T."/>
            <person name="Balasubramanian P.G."/>
            <person name="Borman J."/>
            <person name="Busam D."/>
            <person name="Disbennett K."/>
            <person name="Pfannkoch C."/>
            <person name="Sumin N."/>
            <person name="Sutton G."/>
            <person name="Viswanathan L."/>
            <person name="Walenz B."/>
            <person name="Goodstein D.M."/>
            <person name="Hellsten U."/>
            <person name="Kawashima T."/>
            <person name="Prochnik S.E."/>
            <person name="Putnam N.H."/>
            <person name="Shu S."/>
            <person name="Blumberg B."/>
            <person name="Dana C.E."/>
            <person name="Gee L."/>
            <person name="Kibler D.F."/>
            <person name="Law L."/>
            <person name="Lindgens D."/>
            <person name="Martinez D.E."/>
            <person name="Peng J."/>
            <person name="Wigge P.A."/>
            <person name="Bertulat B."/>
            <person name="Guder C."/>
            <person name="Nakamura Y."/>
            <person name="Ozbek S."/>
            <person name="Watanabe H."/>
            <person name="Khalturin K."/>
            <person name="Hemmrich G."/>
            <person name="Franke A."/>
            <person name="Augustin R."/>
            <person name="Fraune S."/>
            <person name="Hayakawa E."/>
            <person name="Hayakawa S."/>
            <person name="Hirose M."/>
            <person name="Hwang J."/>
            <person name="Ikeo K."/>
            <person name="Nishimiya-Fujisawa C."/>
            <person name="Ogura A."/>
            <person name="Takahashi T."/>
            <person name="Steinmetz P.R."/>
            <person name="Zhang X."/>
            <person name="Aufschnaiter R."/>
            <person name="Eder M.K."/>
            <person name="Gorny A.K."/>
            <person name="Salvenmoser W."/>
            <person name="Heimberg A.M."/>
            <person name="Wheeler B.M."/>
            <person name="Peterson K.J."/>
            <person name="Boettger A."/>
            <person name="Tischler P."/>
            <person name="Wolf A."/>
            <person name="Gojobori T."/>
            <person name="Remington K.A."/>
            <person name="Strausberg R.L."/>
            <person name="Venter J."/>
            <person name="Technau U."/>
            <person name="Hobmayer B."/>
            <person name="Bosch T.C."/>
            <person name="Holstein T.W."/>
            <person name="Fujisawa T."/>
            <person name="Bode H.R."/>
            <person name="David C.N."/>
            <person name="Rokhsar D.S."/>
            <person name="Steele R.E."/>
        </authorList>
    </citation>
    <scope>NUCLEOTIDE SEQUENCE</scope>
</reference>
<dbReference type="SUPFAM" id="SSF46565">
    <property type="entry name" value="Chaperone J-domain"/>
    <property type="match status" value="1"/>
</dbReference>
<evidence type="ECO:0000259" key="2">
    <source>
        <dbReference type="PROSITE" id="PS50076"/>
    </source>
</evidence>
<proteinExistence type="predicted"/>
<dbReference type="EMBL" id="FN543104">
    <property type="protein sequence ID" value="CBA28274.1"/>
    <property type="molecule type" value="Genomic_DNA"/>
</dbReference>
<sequence length="109" mass="12476">MQTLYEILEVNTNASGEVIRAAYRCLAQKHHPDKSLPTESGDREGKMSELNYAYSVLSDPEKRNRYDLQIGLEKTIGDRRKVDGAFWSKRPSSRDEKTSVRPFGFRPLA</sequence>
<protein>
    <recommendedName>
        <fullName evidence="2">J domain-containing protein</fullName>
    </recommendedName>
</protein>
<feature type="region of interest" description="Disordered" evidence="1">
    <location>
        <begin position="84"/>
        <end position="109"/>
    </location>
</feature>
<accession>C9Y944</accession>
<dbReference type="PROSITE" id="PS50076">
    <property type="entry name" value="DNAJ_2"/>
    <property type="match status" value="1"/>
</dbReference>
<evidence type="ECO:0000256" key="1">
    <source>
        <dbReference type="SAM" id="MobiDB-lite"/>
    </source>
</evidence>
<dbReference type="InterPro" id="IPR001623">
    <property type="entry name" value="DnaJ_domain"/>
</dbReference>
<name>C9Y944_CURXX</name>
<dbReference type="AlphaFoldDB" id="C9Y944"/>
<dbReference type="Gene3D" id="1.10.287.110">
    <property type="entry name" value="DnaJ domain"/>
    <property type="match status" value="1"/>
</dbReference>
<feature type="domain" description="J" evidence="2">
    <location>
        <begin position="3"/>
        <end position="70"/>
    </location>
</feature>
<dbReference type="CDD" id="cd06257">
    <property type="entry name" value="DnaJ"/>
    <property type="match status" value="1"/>
</dbReference>
<dbReference type="SMART" id="SM00271">
    <property type="entry name" value="DnaJ"/>
    <property type="match status" value="1"/>
</dbReference>
<dbReference type="PRINTS" id="PR00625">
    <property type="entry name" value="JDOMAIN"/>
</dbReference>
<gene>
    <name evidence="3" type="ORF">Csp_A06450</name>
</gene>
<organism evidence="3">
    <name type="scientific">Curvibacter symbiont subsp. Hydra magnipapillata</name>
    <dbReference type="NCBI Taxonomy" id="667019"/>
    <lineage>
        <taxon>Bacteria</taxon>
        <taxon>Pseudomonadati</taxon>
        <taxon>Pseudomonadota</taxon>
        <taxon>Betaproteobacteria</taxon>
        <taxon>Burkholderiales</taxon>
        <taxon>Comamonadaceae</taxon>
        <taxon>Curvibacter</taxon>
    </lineage>
</organism>
<dbReference type="Pfam" id="PF00226">
    <property type="entry name" value="DnaJ"/>
    <property type="match status" value="1"/>
</dbReference>